<evidence type="ECO:0000313" key="2">
    <source>
        <dbReference type="EMBL" id="MCJ2379005.1"/>
    </source>
</evidence>
<accession>A0A9X1WIU7</accession>
<dbReference type="Pfam" id="PF00583">
    <property type="entry name" value="Acetyltransf_1"/>
    <property type="match status" value="1"/>
</dbReference>
<evidence type="ECO:0000313" key="3">
    <source>
        <dbReference type="Proteomes" id="UP001139488"/>
    </source>
</evidence>
<name>A0A9X1WIU7_9VIBR</name>
<dbReference type="InterPro" id="IPR016181">
    <property type="entry name" value="Acyl_CoA_acyltransferase"/>
</dbReference>
<protein>
    <submittedName>
        <fullName evidence="2">GNAT family N-acetyltransferase</fullName>
    </submittedName>
</protein>
<proteinExistence type="predicted"/>
<organism evidence="2 3">
    <name type="scientific">Vibrio gelatinilyticus</name>
    <dbReference type="NCBI Taxonomy" id="2893468"/>
    <lineage>
        <taxon>Bacteria</taxon>
        <taxon>Pseudomonadati</taxon>
        <taxon>Pseudomonadota</taxon>
        <taxon>Gammaproteobacteria</taxon>
        <taxon>Vibrionales</taxon>
        <taxon>Vibrionaceae</taxon>
        <taxon>Vibrio</taxon>
    </lineage>
</organism>
<comment type="caution">
    <text evidence="2">The sequence shown here is derived from an EMBL/GenBank/DDBJ whole genome shotgun (WGS) entry which is preliminary data.</text>
</comment>
<dbReference type="EMBL" id="JAJNNZ010000051">
    <property type="protein sequence ID" value="MCJ2379005.1"/>
    <property type="molecule type" value="Genomic_DNA"/>
</dbReference>
<dbReference type="Gene3D" id="3.40.630.30">
    <property type="match status" value="1"/>
</dbReference>
<dbReference type="RefSeq" id="WP_244359558.1">
    <property type="nucleotide sequence ID" value="NZ_JAJNNZ010000051.1"/>
</dbReference>
<dbReference type="Proteomes" id="UP001139488">
    <property type="component" value="Unassembled WGS sequence"/>
</dbReference>
<dbReference type="GO" id="GO:0016747">
    <property type="term" value="F:acyltransferase activity, transferring groups other than amino-acyl groups"/>
    <property type="evidence" value="ECO:0007669"/>
    <property type="project" value="InterPro"/>
</dbReference>
<dbReference type="InterPro" id="IPR000182">
    <property type="entry name" value="GNAT_dom"/>
</dbReference>
<sequence>ALCFRRTIGSMSIELRKIDHDNFYEICQLQVAQDQVNQVDSNAISLAEANFMDFPWFRGIYAENKPVGFILVNADTYAGKFTLWRFMLDQTKQSKGYGRKAIVLLSSELLHEFGASAIYTSVVDGTDSPKGFYLNCGFVPTGNLVAGREIELCTTLEPQT</sequence>
<dbReference type="SUPFAM" id="SSF55729">
    <property type="entry name" value="Acyl-CoA N-acyltransferases (Nat)"/>
    <property type="match status" value="1"/>
</dbReference>
<gene>
    <name evidence="2" type="ORF">LNL84_19635</name>
</gene>
<reference evidence="2" key="1">
    <citation type="submission" date="2021-11" db="EMBL/GenBank/DDBJ databases">
        <title>Vibrio ZSDE26 sp. nov. and Vibrio ZSDZ34 sp. nov., isolated from coastal seawater in Qingdao.</title>
        <authorList>
            <person name="Zhang P."/>
        </authorList>
    </citation>
    <scope>NUCLEOTIDE SEQUENCE</scope>
    <source>
        <strain evidence="2">ZSDZ34</strain>
    </source>
</reference>
<feature type="non-terminal residue" evidence="2">
    <location>
        <position position="1"/>
    </location>
</feature>
<feature type="domain" description="N-acetyltransferase" evidence="1">
    <location>
        <begin position="13"/>
        <end position="157"/>
    </location>
</feature>
<evidence type="ECO:0000259" key="1">
    <source>
        <dbReference type="PROSITE" id="PS51186"/>
    </source>
</evidence>
<dbReference type="AlphaFoldDB" id="A0A9X1WIU7"/>
<dbReference type="PROSITE" id="PS51186">
    <property type="entry name" value="GNAT"/>
    <property type="match status" value="1"/>
</dbReference>
<keyword evidence="3" id="KW-1185">Reference proteome</keyword>